<dbReference type="InterPro" id="IPR056002">
    <property type="entry name" value="DUF7580"/>
</dbReference>
<evidence type="ECO:0000313" key="3">
    <source>
        <dbReference type="Proteomes" id="UP000799778"/>
    </source>
</evidence>
<dbReference type="Pfam" id="PF24476">
    <property type="entry name" value="DUF7580"/>
    <property type="match status" value="1"/>
</dbReference>
<dbReference type="GeneID" id="54284278"/>
<evidence type="ECO:0000313" key="2">
    <source>
        <dbReference type="EMBL" id="KAF2018529.1"/>
    </source>
</evidence>
<dbReference type="PANTHER" id="PTHR35186:SF4">
    <property type="entry name" value="PRION-INHIBITION AND PROPAGATION HELO DOMAIN-CONTAINING PROTEIN"/>
    <property type="match status" value="1"/>
</dbReference>
<keyword evidence="3" id="KW-1185">Reference proteome</keyword>
<feature type="domain" description="DUF7580" evidence="1">
    <location>
        <begin position="351"/>
        <end position="550"/>
    </location>
</feature>
<reference evidence="2" key="1">
    <citation type="journal article" date="2020" name="Stud. Mycol.">
        <title>101 Dothideomycetes genomes: a test case for predicting lifestyles and emergence of pathogens.</title>
        <authorList>
            <person name="Haridas S."/>
            <person name="Albert R."/>
            <person name="Binder M."/>
            <person name="Bloem J."/>
            <person name="Labutti K."/>
            <person name="Salamov A."/>
            <person name="Andreopoulos B."/>
            <person name="Baker S."/>
            <person name="Barry K."/>
            <person name="Bills G."/>
            <person name="Bluhm B."/>
            <person name="Cannon C."/>
            <person name="Castanera R."/>
            <person name="Culley D."/>
            <person name="Daum C."/>
            <person name="Ezra D."/>
            <person name="Gonzalez J."/>
            <person name="Henrissat B."/>
            <person name="Kuo A."/>
            <person name="Liang C."/>
            <person name="Lipzen A."/>
            <person name="Lutzoni F."/>
            <person name="Magnuson J."/>
            <person name="Mondo S."/>
            <person name="Nolan M."/>
            <person name="Ohm R."/>
            <person name="Pangilinan J."/>
            <person name="Park H.-J."/>
            <person name="Ramirez L."/>
            <person name="Alfaro M."/>
            <person name="Sun H."/>
            <person name="Tritt A."/>
            <person name="Yoshinaga Y."/>
            <person name="Zwiers L.-H."/>
            <person name="Turgeon B."/>
            <person name="Goodwin S."/>
            <person name="Spatafora J."/>
            <person name="Crous P."/>
            <person name="Grigoriev I."/>
        </authorList>
    </citation>
    <scope>NUCLEOTIDE SEQUENCE</scope>
    <source>
        <strain evidence="2">CBS 175.79</strain>
    </source>
</reference>
<dbReference type="RefSeq" id="XP_033386868.1">
    <property type="nucleotide sequence ID" value="XM_033526881.1"/>
</dbReference>
<sequence>MTPFKDLSQIECLAEPDNEIPLLPLLQKDLQTRIDFFRIICELQKSLKDMEIELDKLSDCIAGRIENDPWQVDALVKTCSFDQIQAKAKISGSCFKQLPAKLREYLSEKDGVSRATFVEELCATDSPIEDSLLIDPTVSRSRLVRGLSSEVYWALAKACSDHASHSAQFQLQPYHAIKRGSRTFIDFQVRFSGDNTTLSPGDAAFDSAWLSIKSPCKESRSADDRRMHKVSKLRALSTKRKLVGTYDRNGEADLSQNKRVKQQTEREIVQLDVTTKLPAAGHDSMPFAVCSSLAKGVDFSARTNFCSRIMAYNQAQCLDPHRYLGFFRIEENKEHQVYFSNAYQRLGQCQVTSFYDVLATIVRIPERKSFQYERVELAKQLASAMLQFQNSPLLQHYWGGDDIIFFRHPEDIGKVRSILSAPYLNVQIKGSLQPSPKDVEEDDALDNVCESFVKNEYLFQLAILFIEIAYQAEMEELLSPEEARLCDENPELERWFVADRLCNDISSNLGSRYRAVVRLCLDCSLKDDHLVEADKYEHMICRKVVNELEELRIAMVDITVDLL</sequence>
<dbReference type="AlphaFoldDB" id="A0A6A5XZV9"/>
<accession>A0A6A5XZV9</accession>
<dbReference type="OrthoDB" id="5331891at2759"/>
<gene>
    <name evidence="2" type="ORF">BU24DRAFT_418057</name>
</gene>
<dbReference type="Proteomes" id="UP000799778">
    <property type="component" value="Unassembled WGS sequence"/>
</dbReference>
<proteinExistence type="predicted"/>
<evidence type="ECO:0000259" key="1">
    <source>
        <dbReference type="Pfam" id="PF24476"/>
    </source>
</evidence>
<dbReference type="EMBL" id="ML978067">
    <property type="protein sequence ID" value="KAF2018529.1"/>
    <property type="molecule type" value="Genomic_DNA"/>
</dbReference>
<protein>
    <recommendedName>
        <fullName evidence="1">DUF7580 domain-containing protein</fullName>
    </recommendedName>
</protein>
<organism evidence="2 3">
    <name type="scientific">Aaosphaeria arxii CBS 175.79</name>
    <dbReference type="NCBI Taxonomy" id="1450172"/>
    <lineage>
        <taxon>Eukaryota</taxon>
        <taxon>Fungi</taxon>
        <taxon>Dikarya</taxon>
        <taxon>Ascomycota</taxon>
        <taxon>Pezizomycotina</taxon>
        <taxon>Dothideomycetes</taxon>
        <taxon>Pleosporomycetidae</taxon>
        <taxon>Pleosporales</taxon>
        <taxon>Pleosporales incertae sedis</taxon>
        <taxon>Aaosphaeria</taxon>
    </lineage>
</organism>
<dbReference type="PANTHER" id="PTHR35186">
    <property type="entry name" value="ANK_REP_REGION DOMAIN-CONTAINING PROTEIN"/>
    <property type="match status" value="1"/>
</dbReference>
<name>A0A6A5XZV9_9PLEO</name>